<evidence type="ECO:0000313" key="1">
    <source>
        <dbReference type="EMBL" id="PJF45665.1"/>
    </source>
</evidence>
<comment type="caution">
    <text evidence="1">The sequence shown here is derived from an EMBL/GenBank/DDBJ whole genome shotgun (WGS) entry which is preliminary data.</text>
</comment>
<evidence type="ECO:0000313" key="2">
    <source>
        <dbReference type="Proteomes" id="UP000230790"/>
    </source>
</evidence>
<dbReference type="AlphaFoldDB" id="A0A2M8Q7A2"/>
<name>A0A2M8Q7A2_9CHLR</name>
<feature type="non-terminal residue" evidence="1">
    <location>
        <position position="74"/>
    </location>
</feature>
<dbReference type="Proteomes" id="UP000230790">
    <property type="component" value="Unassembled WGS sequence"/>
</dbReference>
<dbReference type="EMBL" id="PGTN01000871">
    <property type="protein sequence ID" value="PJF45665.1"/>
    <property type="molecule type" value="Genomic_DNA"/>
</dbReference>
<organism evidence="1 2">
    <name type="scientific">Candidatus Thermofonsia Clade 3 bacterium</name>
    <dbReference type="NCBI Taxonomy" id="2364212"/>
    <lineage>
        <taxon>Bacteria</taxon>
        <taxon>Bacillati</taxon>
        <taxon>Chloroflexota</taxon>
        <taxon>Candidatus Thermofontia</taxon>
        <taxon>Candidatus Thermofonsia Clade 3</taxon>
    </lineage>
</organism>
<proteinExistence type="predicted"/>
<protein>
    <submittedName>
        <fullName evidence="1">Uncharacterized protein</fullName>
    </submittedName>
</protein>
<sequence>MPRPLLDSPYIFGLHDPGGEWIMAQAGRRGWILFTEAVGSDPNDRSGADYRPYSEQDFGVIVRINNGYGAVGTI</sequence>
<gene>
    <name evidence="1" type="ORF">CUN48_17740</name>
</gene>
<reference evidence="1 2" key="1">
    <citation type="submission" date="2017-11" db="EMBL/GenBank/DDBJ databases">
        <title>Evolution of Phototrophy in the Chloroflexi Phylum Driven by Horizontal Gene Transfer.</title>
        <authorList>
            <person name="Ward L.M."/>
            <person name="Hemp J."/>
            <person name="Shih P.M."/>
            <person name="Mcglynn S.E."/>
            <person name="Fischer W."/>
        </authorList>
    </citation>
    <scope>NUCLEOTIDE SEQUENCE [LARGE SCALE GENOMIC DNA]</scope>
    <source>
        <strain evidence="1">JP3_7</strain>
    </source>
</reference>
<accession>A0A2M8Q7A2</accession>